<dbReference type="InterPro" id="IPR003439">
    <property type="entry name" value="ABC_transporter-like_ATP-bd"/>
</dbReference>
<protein>
    <submittedName>
        <fullName evidence="5">ABC transporter ATP-binding protein</fullName>
    </submittedName>
</protein>
<dbReference type="PANTHER" id="PTHR42939:SF1">
    <property type="entry name" value="ABC TRANSPORTER ATP-BINDING PROTEIN ALBC-RELATED"/>
    <property type="match status" value="1"/>
</dbReference>
<reference evidence="5" key="1">
    <citation type="submission" date="2020-08" db="EMBL/GenBank/DDBJ databases">
        <title>Genome public.</title>
        <authorList>
            <person name="Liu C."/>
            <person name="Sun Q."/>
        </authorList>
    </citation>
    <scope>NUCLEOTIDE SEQUENCE</scope>
    <source>
        <strain evidence="5">NSJ-32</strain>
    </source>
</reference>
<dbReference type="GO" id="GO:0005524">
    <property type="term" value="F:ATP binding"/>
    <property type="evidence" value="ECO:0007669"/>
    <property type="project" value="UniProtKB-KW"/>
</dbReference>
<evidence type="ECO:0000256" key="3">
    <source>
        <dbReference type="ARBA" id="ARBA00022840"/>
    </source>
</evidence>
<dbReference type="InterPro" id="IPR051782">
    <property type="entry name" value="ABC_Transporter_VariousFunc"/>
</dbReference>
<evidence type="ECO:0000313" key="5">
    <source>
        <dbReference type="EMBL" id="MBC8544474.1"/>
    </source>
</evidence>
<name>A0A926I1P4_9FIRM</name>
<evidence type="ECO:0000313" key="6">
    <source>
        <dbReference type="Proteomes" id="UP000657006"/>
    </source>
</evidence>
<dbReference type="InterPro" id="IPR027417">
    <property type="entry name" value="P-loop_NTPase"/>
</dbReference>
<comment type="caution">
    <text evidence="5">The sequence shown here is derived from an EMBL/GenBank/DDBJ whole genome shotgun (WGS) entry which is preliminary data.</text>
</comment>
<dbReference type="PANTHER" id="PTHR42939">
    <property type="entry name" value="ABC TRANSPORTER ATP-BINDING PROTEIN ALBC-RELATED"/>
    <property type="match status" value="1"/>
</dbReference>
<feature type="domain" description="ABC transporter" evidence="4">
    <location>
        <begin position="2"/>
        <end position="227"/>
    </location>
</feature>
<dbReference type="GO" id="GO:0016887">
    <property type="term" value="F:ATP hydrolysis activity"/>
    <property type="evidence" value="ECO:0007669"/>
    <property type="project" value="InterPro"/>
</dbReference>
<sequence length="241" mass="27082">MLSVQKVTKQYAKTVANQDVSFRVEAGKIGILLGPNGAGKSTVVKCIAGLLRFQGLISICGYPNKSMEAKRLLGYIPEMPAMYDLLTVREHLEFMARAYRIDRWEEKADRLLERFQLDDKQKKLGRELSKGMQQKVSICSALITDPKVVLFDEPFVGLDPHAIKELKDSLRELRDNGASVLISTHMLDSVEELWDVANIMMDGKIAAVRSRQETEAKKEDLEGLFFSITEGASAKDKEETE</sequence>
<dbReference type="Pfam" id="PF00005">
    <property type="entry name" value="ABC_tran"/>
    <property type="match status" value="1"/>
</dbReference>
<keyword evidence="1" id="KW-0813">Transport</keyword>
<dbReference type="EMBL" id="JACRSQ010000023">
    <property type="protein sequence ID" value="MBC8544474.1"/>
    <property type="molecule type" value="Genomic_DNA"/>
</dbReference>
<dbReference type="InterPro" id="IPR003593">
    <property type="entry name" value="AAA+_ATPase"/>
</dbReference>
<organism evidence="5 6">
    <name type="scientific">Bianquea renquensis</name>
    <dbReference type="NCBI Taxonomy" id="2763661"/>
    <lineage>
        <taxon>Bacteria</taxon>
        <taxon>Bacillati</taxon>
        <taxon>Bacillota</taxon>
        <taxon>Clostridia</taxon>
        <taxon>Eubacteriales</taxon>
        <taxon>Bianqueaceae</taxon>
        <taxon>Bianquea</taxon>
    </lineage>
</organism>
<dbReference type="Gene3D" id="3.40.50.300">
    <property type="entry name" value="P-loop containing nucleotide triphosphate hydrolases"/>
    <property type="match status" value="1"/>
</dbReference>
<dbReference type="PROSITE" id="PS50893">
    <property type="entry name" value="ABC_TRANSPORTER_2"/>
    <property type="match status" value="1"/>
</dbReference>
<dbReference type="SMART" id="SM00382">
    <property type="entry name" value="AAA"/>
    <property type="match status" value="1"/>
</dbReference>
<evidence type="ECO:0000256" key="2">
    <source>
        <dbReference type="ARBA" id="ARBA00022741"/>
    </source>
</evidence>
<gene>
    <name evidence="5" type="ORF">H8730_13080</name>
</gene>
<proteinExistence type="predicted"/>
<keyword evidence="2" id="KW-0547">Nucleotide-binding</keyword>
<keyword evidence="3 5" id="KW-0067">ATP-binding</keyword>
<dbReference type="InterPro" id="IPR017871">
    <property type="entry name" value="ABC_transporter-like_CS"/>
</dbReference>
<dbReference type="CDD" id="cd03230">
    <property type="entry name" value="ABC_DR_subfamily_A"/>
    <property type="match status" value="1"/>
</dbReference>
<evidence type="ECO:0000256" key="1">
    <source>
        <dbReference type="ARBA" id="ARBA00022448"/>
    </source>
</evidence>
<dbReference type="PROSITE" id="PS00211">
    <property type="entry name" value="ABC_TRANSPORTER_1"/>
    <property type="match status" value="1"/>
</dbReference>
<dbReference type="Proteomes" id="UP000657006">
    <property type="component" value="Unassembled WGS sequence"/>
</dbReference>
<keyword evidence="6" id="KW-1185">Reference proteome</keyword>
<evidence type="ECO:0000259" key="4">
    <source>
        <dbReference type="PROSITE" id="PS50893"/>
    </source>
</evidence>
<dbReference type="SUPFAM" id="SSF52540">
    <property type="entry name" value="P-loop containing nucleoside triphosphate hydrolases"/>
    <property type="match status" value="1"/>
</dbReference>
<accession>A0A926I1P4</accession>
<dbReference type="AlphaFoldDB" id="A0A926I1P4"/>
<dbReference type="RefSeq" id="WP_177717769.1">
    <property type="nucleotide sequence ID" value="NZ_JACRSQ010000023.1"/>
</dbReference>